<name>A0AAD6LV68_9ROSI</name>
<evidence type="ECO:0000313" key="1">
    <source>
        <dbReference type="EMBL" id="KAJ6972392.1"/>
    </source>
</evidence>
<sequence length="63" mass="7465">MVLSVDLSRGVDYGLLPSKPNPALSFYLYRFRIQFCIRNATQRLSIHVQRRRIKNRKGIFLQL</sequence>
<dbReference type="AlphaFoldDB" id="A0AAD6LV68"/>
<dbReference type="EMBL" id="JAQIZT010000014">
    <property type="protein sequence ID" value="KAJ6972392.1"/>
    <property type="molecule type" value="Genomic_DNA"/>
</dbReference>
<organism evidence="1 2">
    <name type="scientific">Populus alba x Populus x berolinensis</name>
    <dbReference type="NCBI Taxonomy" id="444605"/>
    <lineage>
        <taxon>Eukaryota</taxon>
        <taxon>Viridiplantae</taxon>
        <taxon>Streptophyta</taxon>
        <taxon>Embryophyta</taxon>
        <taxon>Tracheophyta</taxon>
        <taxon>Spermatophyta</taxon>
        <taxon>Magnoliopsida</taxon>
        <taxon>eudicotyledons</taxon>
        <taxon>Gunneridae</taxon>
        <taxon>Pentapetalae</taxon>
        <taxon>rosids</taxon>
        <taxon>fabids</taxon>
        <taxon>Malpighiales</taxon>
        <taxon>Salicaceae</taxon>
        <taxon>Saliceae</taxon>
        <taxon>Populus</taxon>
    </lineage>
</organism>
<accession>A0AAD6LV68</accession>
<protein>
    <submittedName>
        <fullName evidence="1">Uncharacterized protein</fullName>
    </submittedName>
</protein>
<keyword evidence="2" id="KW-1185">Reference proteome</keyword>
<reference evidence="1" key="1">
    <citation type="journal article" date="2023" name="Mol. Ecol. Resour.">
        <title>Chromosome-level genome assembly of a triploid poplar Populus alba 'Berolinensis'.</title>
        <authorList>
            <person name="Chen S."/>
            <person name="Yu Y."/>
            <person name="Wang X."/>
            <person name="Wang S."/>
            <person name="Zhang T."/>
            <person name="Zhou Y."/>
            <person name="He R."/>
            <person name="Meng N."/>
            <person name="Wang Y."/>
            <person name="Liu W."/>
            <person name="Liu Z."/>
            <person name="Liu J."/>
            <person name="Guo Q."/>
            <person name="Huang H."/>
            <person name="Sederoff R.R."/>
            <person name="Wang G."/>
            <person name="Qu G."/>
            <person name="Chen S."/>
        </authorList>
    </citation>
    <scope>NUCLEOTIDE SEQUENCE</scope>
    <source>
        <strain evidence="1">SC-2020</strain>
    </source>
</reference>
<evidence type="ECO:0000313" key="2">
    <source>
        <dbReference type="Proteomes" id="UP001164929"/>
    </source>
</evidence>
<gene>
    <name evidence="1" type="ORF">NC653_032849</name>
</gene>
<proteinExistence type="predicted"/>
<dbReference type="Proteomes" id="UP001164929">
    <property type="component" value="Chromosome 14"/>
</dbReference>
<comment type="caution">
    <text evidence="1">The sequence shown here is derived from an EMBL/GenBank/DDBJ whole genome shotgun (WGS) entry which is preliminary data.</text>
</comment>